<proteinExistence type="inferred from homology"/>
<dbReference type="Gene3D" id="3.30.50.10">
    <property type="entry name" value="Erythroid Transcription Factor GATA-1, subunit A"/>
    <property type="match status" value="1"/>
</dbReference>
<dbReference type="GeneTree" id="ENSGT00950000183038"/>
<comment type="similarity">
    <text evidence="13">Belongs to the nuclear hormone receptor family.</text>
</comment>
<evidence type="ECO:0000256" key="11">
    <source>
        <dbReference type="ARBA" id="ARBA00023170"/>
    </source>
</evidence>
<evidence type="ECO:0000256" key="1">
    <source>
        <dbReference type="ARBA" id="ARBA00004123"/>
    </source>
</evidence>
<dbReference type="PANTHER" id="PTHR24085">
    <property type="entry name" value="NUCLEAR HORMONE RECEPTOR"/>
    <property type="match status" value="1"/>
</dbReference>
<dbReference type="SMART" id="SM00430">
    <property type="entry name" value="HOLI"/>
    <property type="match status" value="1"/>
</dbReference>
<sequence>MPCVQAQYGTSPPGASPACQSYSYSTSGEYSCDFLTPEFVKFSMDLTNAEIAAASSLPSFSTFVDSNSPGYDVKPPCLYQMSHSGDHLSVKVEDISMHSYPQQPHPPNQAEEGISHTGPVYYKPSPPTISASPSFPAGPPHAWDDTGPLHSFHQNYLATSHAMDQQRKNAMSRLFSFKQSPPGTPMTGCQMRFDGSLHVSANPETPGAHRALESHGFAVPGALRKQHSVGFPHPLHVGHGHPLIESQVGSPSSRGSPSSEGLCAVCGDNAACQHYGVRTCEGCKGFFKRTVQKNAKYVCLANKNCPVDKRRRNRCQYCRFQKCLVVGMVKEVVRTDSLKGRRGRLPSKPKNPQDFPNALSPANLLSALVKTHIDSNPSVGRLDYSKFQAGPDYHSAEDETVHIQLFYDILTGSMNIIRGWAEKMPGFTDLPKCDQELLFDTAFLELFVLRLAYRSNLVEDKLIFCNGVVLHKLQCVRAFGEWIDSIVEFSANFQSMNIDISSFSCIAALTIVTERHGLKEPKKVEELQNKILNCLKDHVVCSSSGLNCQSRLSKLLGKLPELRTLCTQGLQRIFYLKLEDLVPTPAIIEKLFHDTLPF</sequence>
<evidence type="ECO:0000256" key="2">
    <source>
        <dbReference type="ARBA" id="ARBA00004496"/>
    </source>
</evidence>
<dbReference type="STRING" id="8005.ENSEEEP00000048384"/>
<dbReference type="GO" id="GO:0021953">
    <property type="term" value="P:central nervous system neuron differentiation"/>
    <property type="evidence" value="ECO:0007669"/>
    <property type="project" value="TreeGrafter"/>
</dbReference>
<dbReference type="GO" id="GO:0071376">
    <property type="term" value="P:cellular response to corticotropin-releasing hormone stimulus"/>
    <property type="evidence" value="ECO:0007669"/>
    <property type="project" value="TreeGrafter"/>
</dbReference>
<dbReference type="GeneID" id="113582614"/>
<keyword evidence="5 13" id="KW-0479">Metal-binding</keyword>
<reference evidence="16" key="4">
    <citation type="submission" date="2025-08" db="UniProtKB">
        <authorList>
            <consortium name="Ensembl"/>
        </authorList>
    </citation>
    <scope>IDENTIFICATION</scope>
</reference>
<keyword evidence="7 13" id="KW-0862">Zinc</keyword>
<evidence type="ECO:0000313" key="17">
    <source>
        <dbReference type="Proteomes" id="UP000314983"/>
    </source>
</evidence>
<dbReference type="InterPro" id="IPR003073">
    <property type="entry name" value="NR4A2"/>
</dbReference>
<evidence type="ECO:0000256" key="4">
    <source>
        <dbReference type="ARBA" id="ARBA00022490"/>
    </source>
</evidence>
<dbReference type="FunFam" id="1.10.565.10:FF:000008">
    <property type="entry name" value="Nuclear receptor subfamily 4 group A member 1"/>
    <property type="match status" value="1"/>
</dbReference>
<dbReference type="GO" id="GO:0008270">
    <property type="term" value="F:zinc ion binding"/>
    <property type="evidence" value="ECO:0007669"/>
    <property type="project" value="UniProtKB-KW"/>
</dbReference>
<dbReference type="Proteomes" id="UP000314983">
    <property type="component" value="Chromosome 1"/>
</dbReference>
<name>A0A4W4HE83_ELEEL</name>
<feature type="domain" description="NR LBD" evidence="15">
    <location>
        <begin position="360"/>
        <end position="595"/>
    </location>
</feature>
<reference evidence="17" key="1">
    <citation type="journal article" date="2014" name="Science">
        <title>Nonhuman genetics. Genomic basis for the convergent evolution of electric organs.</title>
        <authorList>
            <person name="Gallant J.R."/>
            <person name="Traeger L.L."/>
            <person name="Volkening J.D."/>
            <person name="Moffett H."/>
            <person name="Chen P.H."/>
            <person name="Novina C.D."/>
            <person name="Phillips G.N.Jr."/>
            <person name="Anand R."/>
            <person name="Wells G.B."/>
            <person name="Pinch M."/>
            <person name="Guth R."/>
            <person name="Unguez G.A."/>
            <person name="Albert J.S."/>
            <person name="Zakon H.H."/>
            <person name="Samanta M.P."/>
            <person name="Sussman M.R."/>
        </authorList>
    </citation>
    <scope>NUCLEOTIDE SEQUENCE [LARGE SCALE GENOMIC DNA]</scope>
</reference>
<dbReference type="KEGG" id="eee:113582614"/>
<dbReference type="GO" id="GO:0005634">
    <property type="term" value="C:nucleus"/>
    <property type="evidence" value="ECO:0007669"/>
    <property type="project" value="UniProtKB-SubCell"/>
</dbReference>
<keyword evidence="8 13" id="KW-0805">Transcription regulation</keyword>
<keyword evidence="4" id="KW-0963">Cytoplasm</keyword>
<gene>
    <name evidence="16" type="primary">nr4a2b</name>
</gene>
<evidence type="ECO:0000256" key="10">
    <source>
        <dbReference type="ARBA" id="ARBA00023163"/>
    </source>
</evidence>
<evidence type="ECO:0000256" key="3">
    <source>
        <dbReference type="ARBA" id="ARBA00019630"/>
    </source>
</evidence>
<dbReference type="PROSITE" id="PS00031">
    <property type="entry name" value="NUCLEAR_REC_DBD_1"/>
    <property type="match status" value="1"/>
</dbReference>
<dbReference type="InterPro" id="IPR000536">
    <property type="entry name" value="Nucl_hrmn_rcpt_lig-bd"/>
</dbReference>
<feature type="domain" description="Nuclear receptor" evidence="14">
    <location>
        <begin position="260"/>
        <end position="335"/>
    </location>
</feature>
<evidence type="ECO:0000256" key="9">
    <source>
        <dbReference type="ARBA" id="ARBA00023125"/>
    </source>
</evidence>
<evidence type="ECO:0000256" key="5">
    <source>
        <dbReference type="ARBA" id="ARBA00022723"/>
    </source>
</evidence>
<keyword evidence="9 13" id="KW-0238">DNA-binding</keyword>
<dbReference type="Gene3D" id="1.10.565.10">
    <property type="entry name" value="Retinoid X Receptor"/>
    <property type="match status" value="1"/>
</dbReference>
<dbReference type="InterPro" id="IPR001723">
    <property type="entry name" value="Nuclear_hrmn_rcpt"/>
</dbReference>
<dbReference type="GO" id="GO:0004879">
    <property type="term" value="F:nuclear receptor activity"/>
    <property type="evidence" value="ECO:0007669"/>
    <property type="project" value="InterPro"/>
</dbReference>
<dbReference type="PRINTS" id="PR00047">
    <property type="entry name" value="STROIDFINGER"/>
</dbReference>
<dbReference type="CDD" id="cd06969">
    <property type="entry name" value="NR_DBD_NGFI-B"/>
    <property type="match status" value="1"/>
</dbReference>
<keyword evidence="10 13" id="KW-0804">Transcription</keyword>
<dbReference type="Pfam" id="PF00104">
    <property type="entry name" value="Hormone_recep"/>
    <property type="match status" value="1"/>
</dbReference>
<keyword evidence="11 13" id="KW-0675">Receptor</keyword>
<dbReference type="PROSITE" id="PS51843">
    <property type="entry name" value="NR_LBD"/>
    <property type="match status" value="1"/>
</dbReference>
<dbReference type="FunFam" id="3.30.50.10:FF:000009">
    <property type="entry name" value="nuclear receptor subfamily 4 group A member 2"/>
    <property type="match status" value="1"/>
</dbReference>
<reference evidence="16" key="3">
    <citation type="submission" date="2020-05" db="EMBL/GenBank/DDBJ databases">
        <title>Electrophorus electricus (electric eel) genome, fEleEle1, primary haplotype.</title>
        <authorList>
            <person name="Myers G."/>
            <person name="Meyer A."/>
            <person name="Fedrigo O."/>
            <person name="Formenti G."/>
            <person name="Rhie A."/>
            <person name="Tracey A."/>
            <person name="Sims Y."/>
            <person name="Jarvis E.D."/>
        </authorList>
    </citation>
    <scope>NUCLEOTIDE SEQUENCE [LARGE SCALE GENOMIC DNA]</scope>
</reference>
<dbReference type="PRINTS" id="PR01287">
    <property type="entry name" value="NURRNUCRCPTR"/>
</dbReference>
<dbReference type="GO" id="GO:0000978">
    <property type="term" value="F:RNA polymerase II cis-regulatory region sequence-specific DNA binding"/>
    <property type="evidence" value="ECO:0007669"/>
    <property type="project" value="TreeGrafter"/>
</dbReference>
<dbReference type="GO" id="GO:0071542">
    <property type="term" value="P:dopaminergic neuron differentiation"/>
    <property type="evidence" value="ECO:0007669"/>
    <property type="project" value="TreeGrafter"/>
</dbReference>
<dbReference type="GO" id="GO:0005667">
    <property type="term" value="C:transcription regulator complex"/>
    <property type="evidence" value="ECO:0007669"/>
    <property type="project" value="TreeGrafter"/>
</dbReference>
<evidence type="ECO:0000256" key="8">
    <source>
        <dbReference type="ARBA" id="ARBA00023015"/>
    </source>
</evidence>
<dbReference type="PRINTS" id="PR00398">
    <property type="entry name" value="STRDHORMONER"/>
</dbReference>
<dbReference type="Ensembl" id="ENSEEET00000048914.2">
    <property type="protein sequence ID" value="ENSEEEP00000048384.2"/>
    <property type="gene ID" value="ENSEEEG00000022775.2"/>
</dbReference>
<dbReference type="SUPFAM" id="SSF57716">
    <property type="entry name" value="Glucocorticoid receptor-like (DNA-binding domain)"/>
    <property type="match status" value="1"/>
</dbReference>
<dbReference type="RefSeq" id="XP_026874266.2">
    <property type="nucleotide sequence ID" value="XM_027018465.2"/>
</dbReference>
<keyword evidence="17" id="KW-1185">Reference proteome</keyword>
<keyword evidence="12 13" id="KW-0539">Nucleus</keyword>
<accession>A0A4W4HE83</accession>
<dbReference type="GO" id="GO:0035259">
    <property type="term" value="F:nuclear glucocorticoid receptor binding"/>
    <property type="evidence" value="ECO:0007669"/>
    <property type="project" value="TreeGrafter"/>
</dbReference>
<dbReference type="PRINTS" id="PR01284">
    <property type="entry name" value="NUCLEARECPTR"/>
</dbReference>
<evidence type="ECO:0000313" key="16">
    <source>
        <dbReference type="Ensembl" id="ENSEEEP00000048384.2"/>
    </source>
</evidence>
<dbReference type="PANTHER" id="PTHR24085:SF0">
    <property type="entry name" value="NUCLEAR RECEPTOR SUBFAMILY 4 GROUP A MEMBER 2"/>
    <property type="match status" value="1"/>
</dbReference>
<evidence type="ECO:0000259" key="15">
    <source>
        <dbReference type="PROSITE" id="PS51843"/>
    </source>
</evidence>
<dbReference type="InterPro" id="IPR035500">
    <property type="entry name" value="NHR-like_dom_sf"/>
</dbReference>
<dbReference type="InterPro" id="IPR013088">
    <property type="entry name" value="Znf_NHR/GATA"/>
</dbReference>
<evidence type="ECO:0000256" key="13">
    <source>
        <dbReference type="RuleBase" id="RU004334"/>
    </source>
</evidence>
<protein>
    <recommendedName>
        <fullName evidence="3">Nuclear receptor subfamily 4 group A member 2</fullName>
    </recommendedName>
</protein>
<dbReference type="Pfam" id="PF00105">
    <property type="entry name" value="zf-C4"/>
    <property type="match status" value="1"/>
</dbReference>
<dbReference type="SUPFAM" id="SSF48508">
    <property type="entry name" value="Nuclear receptor ligand-binding domain"/>
    <property type="match status" value="1"/>
</dbReference>
<evidence type="ECO:0000256" key="6">
    <source>
        <dbReference type="ARBA" id="ARBA00022771"/>
    </source>
</evidence>
<reference evidence="16" key="5">
    <citation type="submission" date="2025-09" db="UniProtKB">
        <authorList>
            <consortium name="Ensembl"/>
        </authorList>
    </citation>
    <scope>IDENTIFICATION</scope>
</reference>
<dbReference type="InterPro" id="IPR003070">
    <property type="entry name" value="NR4A1-3"/>
</dbReference>
<dbReference type="AlphaFoldDB" id="A0A4W4HE83"/>
<dbReference type="PROSITE" id="PS51030">
    <property type="entry name" value="NUCLEAR_REC_DBD_2"/>
    <property type="match status" value="1"/>
</dbReference>
<dbReference type="GO" id="GO:0005737">
    <property type="term" value="C:cytoplasm"/>
    <property type="evidence" value="ECO:0007669"/>
    <property type="project" value="UniProtKB-SubCell"/>
</dbReference>
<dbReference type="SMART" id="SM00399">
    <property type="entry name" value="ZnF_C4"/>
    <property type="match status" value="1"/>
</dbReference>
<organism evidence="16 17">
    <name type="scientific">Electrophorus electricus</name>
    <name type="common">Electric eel</name>
    <name type="synonym">Gymnotus electricus</name>
    <dbReference type="NCBI Taxonomy" id="8005"/>
    <lineage>
        <taxon>Eukaryota</taxon>
        <taxon>Metazoa</taxon>
        <taxon>Chordata</taxon>
        <taxon>Craniata</taxon>
        <taxon>Vertebrata</taxon>
        <taxon>Euteleostomi</taxon>
        <taxon>Actinopterygii</taxon>
        <taxon>Neopterygii</taxon>
        <taxon>Teleostei</taxon>
        <taxon>Ostariophysi</taxon>
        <taxon>Gymnotiformes</taxon>
        <taxon>Gymnotoidei</taxon>
        <taxon>Gymnotidae</taxon>
        <taxon>Electrophorus</taxon>
    </lineage>
</organism>
<reference evidence="17" key="2">
    <citation type="journal article" date="2017" name="Sci. Adv.">
        <title>A tail of two voltages: Proteomic comparison of the three electric organs of the electric eel.</title>
        <authorList>
            <person name="Traeger L.L."/>
            <person name="Sabat G."/>
            <person name="Barrett-Wilt G.A."/>
            <person name="Wells G.B."/>
            <person name="Sussman M.R."/>
        </authorList>
    </citation>
    <scope>NUCLEOTIDE SEQUENCE [LARGE SCALE GENOMIC DNA]</scope>
</reference>
<evidence type="ECO:0000256" key="12">
    <source>
        <dbReference type="ARBA" id="ARBA00023242"/>
    </source>
</evidence>
<evidence type="ECO:0000256" key="7">
    <source>
        <dbReference type="ARBA" id="ARBA00022833"/>
    </source>
</evidence>
<evidence type="ECO:0000259" key="14">
    <source>
        <dbReference type="PROSITE" id="PS51030"/>
    </source>
</evidence>
<dbReference type="CTD" id="436679"/>
<dbReference type="InterPro" id="IPR001628">
    <property type="entry name" value="Znf_hrmn_rcpt"/>
</dbReference>
<dbReference type="OMA" id="AFGEWID"/>
<keyword evidence="6 13" id="KW-0863">Zinc-finger</keyword>
<comment type="subcellular location">
    <subcellularLocation>
        <location evidence="2">Cytoplasm</location>
    </subcellularLocation>
    <subcellularLocation>
        <location evidence="1 13">Nucleus</location>
    </subcellularLocation>
</comment>